<gene>
    <name evidence="2" type="ORF">MATL_G00000790</name>
</gene>
<evidence type="ECO:0000313" key="3">
    <source>
        <dbReference type="Proteomes" id="UP001046870"/>
    </source>
</evidence>
<feature type="non-terminal residue" evidence="2">
    <location>
        <position position="233"/>
    </location>
</feature>
<dbReference type="PANTHER" id="PTHR22803">
    <property type="entry name" value="MANNOSE, PHOSPHOLIPASE, LECTIN RECEPTOR RELATED"/>
    <property type="match status" value="1"/>
</dbReference>
<proteinExistence type="predicted"/>
<dbReference type="AlphaFoldDB" id="A0A9D3QFB7"/>
<organism evidence="2 3">
    <name type="scientific">Megalops atlanticus</name>
    <name type="common">Tarpon</name>
    <name type="synonym">Clupea gigantea</name>
    <dbReference type="NCBI Taxonomy" id="7932"/>
    <lineage>
        <taxon>Eukaryota</taxon>
        <taxon>Metazoa</taxon>
        <taxon>Chordata</taxon>
        <taxon>Craniata</taxon>
        <taxon>Vertebrata</taxon>
        <taxon>Euteleostomi</taxon>
        <taxon>Actinopterygii</taxon>
        <taxon>Neopterygii</taxon>
        <taxon>Teleostei</taxon>
        <taxon>Elopiformes</taxon>
        <taxon>Megalopidae</taxon>
        <taxon>Megalops</taxon>
    </lineage>
</organism>
<dbReference type="InterPro" id="IPR001304">
    <property type="entry name" value="C-type_lectin-like"/>
</dbReference>
<dbReference type="SMART" id="SM00034">
    <property type="entry name" value="CLECT"/>
    <property type="match status" value="1"/>
</dbReference>
<evidence type="ECO:0000259" key="1">
    <source>
        <dbReference type="PROSITE" id="PS50041"/>
    </source>
</evidence>
<dbReference type="PRINTS" id="PR00356">
    <property type="entry name" value="ANTIFREEZEII"/>
</dbReference>
<keyword evidence="3" id="KW-1185">Reference proteome</keyword>
<dbReference type="InterPro" id="IPR002353">
    <property type="entry name" value="AntifreezeII"/>
</dbReference>
<evidence type="ECO:0000313" key="2">
    <source>
        <dbReference type="EMBL" id="KAG7491236.1"/>
    </source>
</evidence>
<dbReference type="Pfam" id="PF00059">
    <property type="entry name" value="Lectin_C"/>
    <property type="match status" value="1"/>
</dbReference>
<dbReference type="InterPro" id="IPR016187">
    <property type="entry name" value="CTDL_fold"/>
</dbReference>
<reference evidence="2" key="1">
    <citation type="submission" date="2021-01" db="EMBL/GenBank/DDBJ databases">
        <authorList>
            <person name="Zahm M."/>
            <person name="Roques C."/>
            <person name="Cabau C."/>
            <person name="Klopp C."/>
            <person name="Donnadieu C."/>
            <person name="Jouanno E."/>
            <person name="Lampietro C."/>
            <person name="Louis A."/>
            <person name="Herpin A."/>
            <person name="Echchiki A."/>
            <person name="Berthelot C."/>
            <person name="Parey E."/>
            <person name="Roest-Crollius H."/>
            <person name="Braasch I."/>
            <person name="Postlethwait J."/>
            <person name="Bobe J."/>
            <person name="Montfort J."/>
            <person name="Bouchez O."/>
            <person name="Begum T."/>
            <person name="Mejri S."/>
            <person name="Adams A."/>
            <person name="Chen W.-J."/>
            <person name="Guiguen Y."/>
        </authorList>
    </citation>
    <scope>NUCLEOTIDE SEQUENCE</scope>
    <source>
        <strain evidence="2">YG-15Mar2019-1</strain>
        <tissue evidence="2">Brain</tissue>
    </source>
</reference>
<dbReference type="InterPro" id="IPR016186">
    <property type="entry name" value="C-type_lectin-like/link_sf"/>
</dbReference>
<accession>A0A9D3QFB7</accession>
<dbReference type="SUPFAM" id="SSF56436">
    <property type="entry name" value="C-type lectin-like"/>
    <property type="match status" value="1"/>
</dbReference>
<protein>
    <recommendedName>
        <fullName evidence="1">C-type lectin domain-containing protein</fullName>
    </recommendedName>
</protein>
<comment type="caution">
    <text evidence="2">The sequence shown here is derived from an EMBL/GenBank/DDBJ whole genome shotgun (WGS) entry which is preliminary data.</text>
</comment>
<dbReference type="OrthoDB" id="441660at2759"/>
<sequence>NSWVSTLLTSPERTTITAIISQRETSSFTAESQLCSLCLKGQPSPLPYHRGRPPHSLETMRVLTIAVLLCTALALPAATAIECEGQKIDVVPTQGQKTEDGKYVTSPPGPCPAGWTGFQSRCFLFSREKKPWIQAEKHCLKLGGNLASVHSLSEYHLIQKLTAEKTWIGGHDAVEEGQWLWSDGSPFLYTKWTPRQPDNYKEEDCLCINYKGTNDWNDCKCPTALPFVCAKKQ</sequence>
<dbReference type="InterPro" id="IPR050111">
    <property type="entry name" value="C-type_lectin/snaclec_domain"/>
</dbReference>
<dbReference type="Proteomes" id="UP001046870">
    <property type="component" value="Chromosome 1"/>
</dbReference>
<dbReference type="EMBL" id="JAFDVH010000001">
    <property type="protein sequence ID" value="KAG7491236.1"/>
    <property type="molecule type" value="Genomic_DNA"/>
</dbReference>
<feature type="domain" description="C-type lectin" evidence="1">
    <location>
        <begin position="118"/>
        <end position="230"/>
    </location>
</feature>
<name>A0A9D3QFB7_MEGAT</name>
<dbReference type="PROSITE" id="PS50041">
    <property type="entry name" value="C_TYPE_LECTIN_2"/>
    <property type="match status" value="1"/>
</dbReference>
<dbReference type="Gene3D" id="3.10.100.10">
    <property type="entry name" value="Mannose-Binding Protein A, subunit A"/>
    <property type="match status" value="1"/>
</dbReference>